<feature type="compositionally biased region" description="Polar residues" evidence="2">
    <location>
        <begin position="361"/>
        <end position="370"/>
    </location>
</feature>
<reference evidence="3 4" key="1">
    <citation type="submission" date="2011-10" db="EMBL/GenBank/DDBJ databases">
        <authorList>
            <person name="Genoscope - CEA"/>
        </authorList>
    </citation>
    <scope>NUCLEOTIDE SEQUENCE [LARGE SCALE GENOMIC DNA]</scope>
    <source>
        <strain evidence="3 4">RCC 1105</strain>
    </source>
</reference>
<feature type="compositionally biased region" description="Acidic residues" evidence="2">
    <location>
        <begin position="7"/>
        <end position="26"/>
    </location>
</feature>
<keyword evidence="4" id="KW-1185">Reference proteome</keyword>
<keyword evidence="1" id="KW-0175">Coiled coil</keyword>
<evidence type="ECO:0000256" key="1">
    <source>
        <dbReference type="SAM" id="Coils"/>
    </source>
</evidence>
<feature type="compositionally biased region" description="Basic and acidic residues" evidence="2">
    <location>
        <begin position="72"/>
        <end position="92"/>
    </location>
</feature>
<gene>
    <name evidence="3" type="ORF">Bathy02g05590</name>
</gene>
<name>K8EBH7_9CHLO</name>
<organism evidence="3 4">
    <name type="scientific">Bathycoccus prasinos</name>
    <dbReference type="NCBI Taxonomy" id="41875"/>
    <lineage>
        <taxon>Eukaryota</taxon>
        <taxon>Viridiplantae</taxon>
        <taxon>Chlorophyta</taxon>
        <taxon>Mamiellophyceae</taxon>
        <taxon>Mamiellales</taxon>
        <taxon>Bathycoccaceae</taxon>
        <taxon>Bathycoccus</taxon>
    </lineage>
</organism>
<dbReference type="RefSeq" id="XP_007514976.1">
    <property type="nucleotide sequence ID" value="XM_007514914.1"/>
</dbReference>
<protein>
    <submittedName>
        <fullName evidence="3">Uncharacterized protein</fullName>
    </submittedName>
</protein>
<dbReference type="Proteomes" id="UP000198341">
    <property type="component" value="Chromosome 2"/>
</dbReference>
<feature type="compositionally biased region" description="Basic residues" evidence="2">
    <location>
        <begin position="372"/>
        <end position="382"/>
    </location>
</feature>
<feature type="region of interest" description="Disordered" evidence="2">
    <location>
        <begin position="471"/>
        <end position="499"/>
    </location>
</feature>
<feature type="compositionally biased region" description="Basic and acidic residues" evidence="2">
    <location>
        <begin position="489"/>
        <end position="499"/>
    </location>
</feature>
<feature type="region of interest" description="Disordered" evidence="2">
    <location>
        <begin position="58"/>
        <end position="112"/>
    </location>
</feature>
<dbReference type="EMBL" id="FO082277">
    <property type="protein sequence ID" value="CCO15216.1"/>
    <property type="molecule type" value="Genomic_DNA"/>
</dbReference>
<dbReference type="KEGG" id="bpg:Bathy02g05590"/>
<dbReference type="STRING" id="41875.K8EBH7"/>
<dbReference type="OrthoDB" id="608866at2759"/>
<sequence>MMMMMMIDDDDDDDDDSLSSDVEEDEKSSLDFFSLENPETEREFFAAIRKYGVGKWKKMSNDSRYSWHHRLSRDVREREKEQQQRKGGREKLPSLVSSRKSGGGGNTNGGKKIVTTSEKMKTVKAKLKNHWEKLSREKDSKKIKNEIVKKNELFRAPRFRHSYDSNKKENEMREKEYQLKPFTNALSQALDRYILECLNLEYDAHEDALEERDGKTIDQVANYCIEKFREEEEDGLIGKYRFGGLFEVCKGAREQRVPQRLTELGKEGKVRRDRVTVPGDTSGRLHMKYVALVDVNGKAIKNITNRNREDTEEDEYVDEDESESEEESSEDEEEEEEEEGEEEDAVSQEDGENTKQGGGTNSNENGIDSGSTKKRRRKRRAKNGQSKQMSKATQRKKIEEELEKLPPVFYYDGRYLTAEQAASEAREAFEQAELAANEAELAEREAADAEAEARQAAALVESLCAEAETMKNYTSDEKDANTLPNPVANEKEPERFVQA</sequence>
<feature type="compositionally biased region" description="Acidic residues" evidence="2">
    <location>
        <begin position="310"/>
        <end position="351"/>
    </location>
</feature>
<dbReference type="GeneID" id="19017674"/>
<proteinExistence type="predicted"/>
<accession>K8EBH7</accession>
<evidence type="ECO:0000313" key="3">
    <source>
        <dbReference type="EMBL" id="CCO15216.1"/>
    </source>
</evidence>
<evidence type="ECO:0000256" key="2">
    <source>
        <dbReference type="SAM" id="MobiDB-lite"/>
    </source>
</evidence>
<feature type="coiled-coil region" evidence="1">
    <location>
        <begin position="418"/>
        <end position="466"/>
    </location>
</feature>
<feature type="compositionally biased region" description="Polar residues" evidence="2">
    <location>
        <begin position="383"/>
        <end position="392"/>
    </location>
</feature>
<evidence type="ECO:0000313" key="4">
    <source>
        <dbReference type="Proteomes" id="UP000198341"/>
    </source>
</evidence>
<dbReference type="AlphaFoldDB" id="K8EBH7"/>
<feature type="region of interest" description="Disordered" evidence="2">
    <location>
        <begin position="1"/>
        <end position="34"/>
    </location>
</feature>
<feature type="region of interest" description="Disordered" evidence="2">
    <location>
        <begin position="304"/>
        <end position="402"/>
    </location>
</feature>